<sequence length="220" mass="23947">MVFQPMFSDGQPAAQPLGKIVCVGRNYAAHARELGNDVPDAPLLFIKPATSAARLEEPIRVPRHLGEVHFETELALLIGRPLRRVRPEQALAAIAGIGLALDLTLRDVQAELKAKGHPWERAKAFDGACPLSRFVALEGREIDYADLHFSLSINGERRQSGHSANMIFGVAELLCEMSKSFTLEPGDVVLTGTPEGVGPLPEKARLELELSDHMTIATRS</sequence>
<gene>
    <name evidence="3" type="ORF">ACFFHW_07635</name>
</gene>
<keyword evidence="3" id="KW-0378">Hydrolase</keyword>
<dbReference type="Pfam" id="PF01557">
    <property type="entry name" value="FAA_hydrolase"/>
    <property type="match status" value="1"/>
</dbReference>
<accession>A0ABV6G2I0</accession>
<dbReference type="Gene3D" id="3.90.850.10">
    <property type="entry name" value="Fumarylacetoacetase-like, C-terminal domain"/>
    <property type="match status" value="1"/>
</dbReference>
<dbReference type="RefSeq" id="WP_019952805.1">
    <property type="nucleotide sequence ID" value="NZ_JBHLVX010000025.1"/>
</dbReference>
<reference evidence="3 4" key="1">
    <citation type="submission" date="2024-09" db="EMBL/GenBank/DDBJ databases">
        <authorList>
            <person name="Sun Q."/>
            <person name="Mori K."/>
        </authorList>
    </citation>
    <scope>NUCLEOTIDE SEQUENCE [LARGE SCALE GENOMIC DNA]</scope>
    <source>
        <strain evidence="3 4">CCM 7415</strain>
    </source>
</reference>
<dbReference type="InterPro" id="IPR036663">
    <property type="entry name" value="Fumarylacetoacetase_C_sf"/>
</dbReference>
<comment type="caution">
    <text evidence="3">The sequence shown here is derived from an EMBL/GenBank/DDBJ whole genome shotgun (WGS) entry which is preliminary data.</text>
</comment>
<proteinExistence type="predicted"/>
<keyword evidence="4" id="KW-1185">Reference proteome</keyword>
<protein>
    <submittedName>
        <fullName evidence="3">Fumarylacetoacetate hydrolase family protein</fullName>
    </submittedName>
</protein>
<name>A0ABV6G2I0_9GAMM</name>
<feature type="domain" description="Fumarylacetoacetase-like C-terminal" evidence="2">
    <location>
        <begin position="19"/>
        <end position="214"/>
    </location>
</feature>
<dbReference type="PANTHER" id="PTHR11820:SF7">
    <property type="entry name" value="ACYLPYRUVASE FAHD1, MITOCHONDRIAL"/>
    <property type="match status" value="1"/>
</dbReference>
<evidence type="ECO:0000256" key="1">
    <source>
        <dbReference type="ARBA" id="ARBA00022723"/>
    </source>
</evidence>
<dbReference type="SUPFAM" id="SSF56529">
    <property type="entry name" value="FAH"/>
    <property type="match status" value="1"/>
</dbReference>
<keyword evidence="1" id="KW-0479">Metal-binding</keyword>
<evidence type="ECO:0000259" key="2">
    <source>
        <dbReference type="Pfam" id="PF01557"/>
    </source>
</evidence>
<dbReference type="GO" id="GO:0016787">
    <property type="term" value="F:hydrolase activity"/>
    <property type="evidence" value="ECO:0007669"/>
    <property type="project" value="UniProtKB-KW"/>
</dbReference>
<evidence type="ECO:0000313" key="4">
    <source>
        <dbReference type="Proteomes" id="UP001589814"/>
    </source>
</evidence>
<dbReference type="NCBIfam" id="NF007967">
    <property type="entry name" value="PRK10691.1"/>
    <property type="match status" value="1"/>
</dbReference>
<dbReference type="Proteomes" id="UP001589814">
    <property type="component" value="Unassembled WGS sequence"/>
</dbReference>
<organism evidence="3 4">
    <name type="scientific">Kushneria aurantia</name>
    <dbReference type="NCBI Taxonomy" id="504092"/>
    <lineage>
        <taxon>Bacteria</taxon>
        <taxon>Pseudomonadati</taxon>
        <taxon>Pseudomonadota</taxon>
        <taxon>Gammaproteobacteria</taxon>
        <taxon>Oceanospirillales</taxon>
        <taxon>Halomonadaceae</taxon>
        <taxon>Kushneria</taxon>
    </lineage>
</organism>
<dbReference type="InterPro" id="IPR011234">
    <property type="entry name" value="Fumarylacetoacetase-like_C"/>
</dbReference>
<dbReference type="PANTHER" id="PTHR11820">
    <property type="entry name" value="ACYLPYRUVASE"/>
    <property type="match status" value="1"/>
</dbReference>
<evidence type="ECO:0000313" key="3">
    <source>
        <dbReference type="EMBL" id="MFC0267859.1"/>
    </source>
</evidence>
<dbReference type="EMBL" id="JBHLVX010000025">
    <property type="protein sequence ID" value="MFC0267859.1"/>
    <property type="molecule type" value="Genomic_DNA"/>
</dbReference>